<dbReference type="InterPro" id="IPR003786">
    <property type="entry name" value="FdhD"/>
</dbReference>
<keyword evidence="5" id="KW-0560">Oxidoreductase</keyword>
<dbReference type="NCBIfam" id="TIGR00129">
    <property type="entry name" value="fdhD_narQ"/>
    <property type="match status" value="1"/>
</dbReference>
<dbReference type="AlphaFoldDB" id="A0A1X6WY02"/>
<dbReference type="PANTHER" id="PTHR30592">
    <property type="entry name" value="FORMATE DEHYDROGENASE"/>
    <property type="match status" value="1"/>
</dbReference>
<feature type="region of interest" description="Disordered" evidence="4">
    <location>
        <begin position="29"/>
        <end position="48"/>
    </location>
</feature>
<evidence type="ECO:0000313" key="5">
    <source>
        <dbReference type="EMBL" id="SLM90625.1"/>
    </source>
</evidence>
<keyword evidence="2 3" id="KW-0501">Molybdenum cofactor biosynthesis</keyword>
<name>A0A1X6WY02_9MICO</name>
<dbReference type="GO" id="GO:0005737">
    <property type="term" value="C:cytoplasm"/>
    <property type="evidence" value="ECO:0007669"/>
    <property type="project" value="UniProtKB-SubCell"/>
</dbReference>
<dbReference type="InterPro" id="IPR016193">
    <property type="entry name" value="Cytidine_deaminase-like"/>
</dbReference>
<proteinExistence type="inferred from homology"/>
<dbReference type="Gene3D" id="3.40.140.10">
    <property type="entry name" value="Cytidine Deaminase, domain 2"/>
    <property type="match status" value="1"/>
</dbReference>
<organism evidence="5 6">
    <name type="scientific">Brachybacterium nesterenkovii</name>
    <dbReference type="NCBI Taxonomy" id="47847"/>
    <lineage>
        <taxon>Bacteria</taxon>
        <taxon>Bacillati</taxon>
        <taxon>Actinomycetota</taxon>
        <taxon>Actinomycetes</taxon>
        <taxon>Micrococcales</taxon>
        <taxon>Dermabacteraceae</taxon>
        <taxon>Brachybacterium</taxon>
    </lineage>
</organism>
<dbReference type="GO" id="GO:0097163">
    <property type="term" value="F:sulfur carrier activity"/>
    <property type="evidence" value="ECO:0007669"/>
    <property type="project" value="UniProtKB-UniRule"/>
</dbReference>
<protein>
    <recommendedName>
        <fullName evidence="3">Sulfur carrier protein FdhD</fullName>
    </recommendedName>
</protein>
<evidence type="ECO:0000256" key="2">
    <source>
        <dbReference type="ARBA" id="ARBA00023150"/>
    </source>
</evidence>
<dbReference type="GO" id="GO:0006777">
    <property type="term" value="P:Mo-molybdopterin cofactor biosynthetic process"/>
    <property type="evidence" value="ECO:0007669"/>
    <property type="project" value="UniProtKB-UniRule"/>
</dbReference>
<reference evidence="5 6" key="1">
    <citation type="submission" date="2017-02" db="EMBL/GenBank/DDBJ databases">
        <authorList>
            <person name="Peterson S.W."/>
        </authorList>
    </citation>
    <scope>NUCLEOTIDE SEQUENCE [LARGE SCALE GENOMIC DNA]</scope>
    <source>
        <strain evidence="5 6">CIP104813</strain>
    </source>
</reference>
<evidence type="ECO:0000256" key="4">
    <source>
        <dbReference type="SAM" id="MobiDB-lite"/>
    </source>
</evidence>
<dbReference type="PANTHER" id="PTHR30592:SF1">
    <property type="entry name" value="SULFUR CARRIER PROTEIN FDHD"/>
    <property type="match status" value="1"/>
</dbReference>
<dbReference type="SUPFAM" id="SSF53927">
    <property type="entry name" value="Cytidine deaminase-like"/>
    <property type="match status" value="1"/>
</dbReference>
<accession>A0A1X6WY02</accession>
<dbReference type="EMBL" id="FWFG01000048">
    <property type="protein sequence ID" value="SLM90625.1"/>
    <property type="molecule type" value="Genomic_DNA"/>
</dbReference>
<dbReference type="Gene3D" id="3.10.20.10">
    <property type="match status" value="1"/>
</dbReference>
<comment type="function">
    <text evidence="3">Required for formate dehydrogenase (FDH) activity. Acts as a sulfur carrier protein that transfers sulfur from IscS to the molybdenum cofactor prior to its insertion into FDH.</text>
</comment>
<dbReference type="Pfam" id="PF02634">
    <property type="entry name" value="FdhD-NarQ"/>
    <property type="match status" value="1"/>
</dbReference>
<evidence type="ECO:0000256" key="1">
    <source>
        <dbReference type="ARBA" id="ARBA00022490"/>
    </source>
</evidence>
<evidence type="ECO:0000313" key="6">
    <source>
        <dbReference type="Proteomes" id="UP000195981"/>
    </source>
</evidence>
<dbReference type="Proteomes" id="UP000195981">
    <property type="component" value="Unassembled WGS sequence"/>
</dbReference>
<dbReference type="HAMAP" id="MF_00187">
    <property type="entry name" value="FdhD"/>
    <property type="match status" value="1"/>
</dbReference>
<comment type="caution">
    <text evidence="3">Lacks conserved residue(s) required for the propagation of feature annotation.</text>
</comment>
<sequence>MTPSSVSISVTMIGRVSVMAPPGVRGRLMGRAPAQDRASPDDYPLPMGRVTDARRITTVRVRDGRLFSGRKGDHVAVEEPLDIRVNGQALSMTMRTPGHDVELVHGLLHAEGLIASREDVCEARYCDGAVVTGEEGLPENTYNVMDVATRTLPIAPIVARTFVTSSACGVCGTASIDAVRTKGRYTLDADWTIAPQGLFDVQQRFDEGQAVFQRTGGIHGAALVRRDGEILVQREDVGRHNAVDKVIGWALQQDLLPAADCFLLVSSRASFEIAQKAYMAGIPMLVCVSAASSLAVETAETVGMTLIGFLRGQADGDGRMNVYTSPERLDLSAVEG</sequence>
<keyword evidence="1 3" id="KW-0963">Cytoplasm</keyword>
<dbReference type="NCBIfam" id="NF001943">
    <property type="entry name" value="PRK00724.1-2"/>
    <property type="match status" value="1"/>
</dbReference>
<dbReference type="GO" id="GO:0016491">
    <property type="term" value="F:oxidoreductase activity"/>
    <property type="evidence" value="ECO:0007669"/>
    <property type="project" value="UniProtKB-KW"/>
</dbReference>
<keyword evidence="6" id="KW-1185">Reference proteome</keyword>
<comment type="similarity">
    <text evidence="3">Belongs to the FdhD family.</text>
</comment>
<evidence type="ECO:0000256" key="3">
    <source>
        <dbReference type="HAMAP-Rule" id="MF_00187"/>
    </source>
</evidence>
<feature type="active site" description="Cysteine persulfide intermediate" evidence="3">
    <location>
        <position position="168"/>
    </location>
</feature>
<gene>
    <name evidence="3" type="primary">fdhD</name>
    <name evidence="5" type="ORF">FM110_05300</name>
</gene>
<comment type="subcellular location">
    <subcellularLocation>
        <location evidence="3">Cytoplasm</location>
    </subcellularLocation>
</comment>
<dbReference type="GO" id="GO:0016783">
    <property type="term" value="F:sulfurtransferase activity"/>
    <property type="evidence" value="ECO:0007669"/>
    <property type="project" value="InterPro"/>
</dbReference>